<dbReference type="GO" id="GO:0016491">
    <property type="term" value="F:oxidoreductase activity"/>
    <property type="evidence" value="ECO:0007669"/>
    <property type="project" value="UniProtKB-KW"/>
</dbReference>
<reference evidence="6" key="1">
    <citation type="submission" date="2017-01" db="EMBL/GenBank/DDBJ databases">
        <authorList>
            <person name="Varghese N."/>
            <person name="Submissions S."/>
        </authorList>
    </citation>
    <scope>NUCLEOTIDE SEQUENCE [LARGE SCALE GENOMIC DNA]</scope>
    <source>
        <strain evidence="6">ATCC 51758</strain>
    </source>
</reference>
<dbReference type="InterPro" id="IPR050097">
    <property type="entry name" value="Ferredoxin-NADP_redctase_2"/>
</dbReference>
<dbReference type="SUPFAM" id="SSF51905">
    <property type="entry name" value="FAD/NAD(P)-binding domain"/>
    <property type="match status" value="2"/>
</dbReference>
<keyword evidence="6" id="KW-1185">Reference proteome</keyword>
<sequence>MNDGLIWTLYTLPLVLALLYHFAIREGREARSRAVIEEAMQAGLTEPSSRYPVVDPAVCMGGGACARACPEEAIGFVNGKAHLVDPAACIGHGTCAPACPVEAIKLVYGTKNRGMDIPQLAPNFETNVPGIFIAGELGGLGLIHNAIDQGRMALDAVAKRPAASAGLLDVVIVGAGPAGLAATLGAMEKKLRFVTLEQENALGGTVNHRFPRGKLVMTYPVTLPLGGRIKVREIIKEALLGIWQGVADRVRMPVNFNERVEGVQPDGAGFVVRTNRAEYRAANVLLALGRGGTPRTLGVPGEDLPKVAYRLTDAEQYRGRRVLVVGGGDSAIEAAVALSNEPGTTVQLSYRGAAFGRVKPKNRERLAAAEGAGLLRVLLESTVSRIEADRVTLQWKDESIVLDNDGVIVCAGGVLPIAMLKAMGVEVETKHGTE</sequence>
<name>A0A1N7CNM3_9RHOO</name>
<organism evidence="5 6">
    <name type="scientific">Aromatoleum tolulyticum</name>
    <dbReference type="NCBI Taxonomy" id="34027"/>
    <lineage>
        <taxon>Bacteria</taxon>
        <taxon>Pseudomonadati</taxon>
        <taxon>Pseudomonadota</taxon>
        <taxon>Betaproteobacteria</taxon>
        <taxon>Rhodocyclales</taxon>
        <taxon>Rhodocyclaceae</taxon>
        <taxon>Aromatoleum</taxon>
    </lineage>
</organism>
<feature type="domain" description="4Fe-4S ferredoxin-type" evidence="4">
    <location>
        <begin position="80"/>
        <end position="109"/>
    </location>
</feature>
<evidence type="ECO:0000313" key="6">
    <source>
        <dbReference type="Proteomes" id="UP000186819"/>
    </source>
</evidence>
<dbReference type="PROSITE" id="PS51379">
    <property type="entry name" value="4FE4S_FER_2"/>
    <property type="match status" value="2"/>
</dbReference>
<evidence type="ECO:0000256" key="3">
    <source>
        <dbReference type="SAM" id="Phobius"/>
    </source>
</evidence>
<keyword evidence="3" id="KW-0472">Membrane</keyword>
<dbReference type="PRINTS" id="PR00368">
    <property type="entry name" value="FADPNR"/>
</dbReference>
<dbReference type="OrthoDB" id="9808559at2"/>
<keyword evidence="3" id="KW-1133">Transmembrane helix</keyword>
<keyword evidence="1" id="KW-0285">Flavoprotein</keyword>
<accession>A0A1N7CNM3</accession>
<keyword evidence="2" id="KW-0560">Oxidoreductase</keyword>
<dbReference type="InterPro" id="IPR036188">
    <property type="entry name" value="FAD/NAD-bd_sf"/>
</dbReference>
<evidence type="ECO:0000256" key="1">
    <source>
        <dbReference type="ARBA" id="ARBA00022630"/>
    </source>
</evidence>
<dbReference type="AlphaFoldDB" id="A0A1N7CNM3"/>
<feature type="domain" description="4Fe-4S ferredoxin-type" evidence="4">
    <location>
        <begin position="50"/>
        <end position="79"/>
    </location>
</feature>
<feature type="transmembrane region" description="Helical" evidence="3">
    <location>
        <begin position="6"/>
        <end position="24"/>
    </location>
</feature>
<dbReference type="Pfam" id="PF13738">
    <property type="entry name" value="Pyr_redox_3"/>
    <property type="match status" value="1"/>
</dbReference>
<gene>
    <name evidence="5" type="ORF">SAMN05421829_12610</name>
</gene>
<evidence type="ECO:0000313" key="5">
    <source>
        <dbReference type="EMBL" id="SIR65219.1"/>
    </source>
</evidence>
<dbReference type="PRINTS" id="PR00469">
    <property type="entry name" value="PNDRDTASEII"/>
</dbReference>
<dbReference type="STRING" id="34027.SAMN05421829_12610"/>
<dbReference type="EMBL" id="FTMD01000026">
    <property type="protein sequence ID" value="SIR65219.1"/>
    <property type="molecule type" value="Genomic_DNA"/>
</dbReference>
<evidence type="ECO:0000259" key="4">
    <source>
        <dbReference type="PROSITE" id="PS51379"/>
    </source>
</evidence>
<dbReference type="Pfam" id="PF13237">
    <property type="entry name" value="Fer4_10"/>
    <property type="match status" value="1"/>
</dbReference>
<dbReference type="RefSeq" id="WP_076604470.1">
    <property type="nucleotide sequence ID" value="NZ_FTMD01000026.1"/>
</dbReference>
<keyword evidence="3" id="KW-0812">Transmembrane</keyword>
<evidence type="ECO:0000256" key="2">
    <source>
        <dbReference type="ARBA" id="ARBA00023002"/>
    </source>
</evidence>
<dbReference type="SUPFAM" id="SSF54862">
    <property type="entry name" value="4Fe-4S ferredoxins"/>
    <property type="match status" value="1"/>
</dbReference>
<proteinExistence type="predicted"/>
<protein>
    <submittedName>
        <fullName evidence="5">Thioredoxin reductase</fullName>
    </submittedName>
</protein>
<dbReference type="Gene3D" id="3.30.70.20">
    <property type="match status" value="1"/>
</dbReference>
<dbReference type="Proteomes" id="UP000186819">
    <property type="component" value="Unassembled WGS sequence"/>
</dbReference>
<dbReference type="Gene3D" id="3.50.50.60">
    <property type="entry name" value="FAD/NAD(P)-binding domain"/>
    <property type="match status" value="2"/>
</dbReference>
<dbReference type="PANTHER" id="PTHR48105">
    <property type="entry name" value="THIOREDOXIN REDUCTASE 1-RELATED-RELATED"/>
    <property type="match status" value="1"/>
</dbReference>
<dbReference type="InterPro" id="IPR017896">
    <property type="entry name" value="4Fe4S_Fe-S-bd"/>
</dbReference>